<protein>
    <submittedName>
        <fullName evidence="2">Uncharacterized protein</fullName>
    </submittedName>
</protein>
<organism evidence="2 3">
    <name type="scientific">Sulfurospirillum diekertiae</name>
    <dbReference type="NCBI Taxonomy" id="1854492"/>
    <lineage>
        <taxon>Bacteria</taxon>
        <taxon>Pseudomonadati</taxon>
        <taxon>Campylobacterota</taxon>
        <taxon>Epsilonproteobacteria</taxon>
        <taxon>Campylobacterales</taxon>
        <taxon>Sulfurospirillaceae</taxon>
        <taxon>Sulfurospirillum</taxon>
    </lineage>
</organism>
<proteinExistence type="predicted"/>
<evidence type="ECO:0000256" key="1">
    <source>
        <dbReference type="SAM" id="Phobius"/>
    </source>
</evidence>
<reference evidence="2 3" key="1">
    <citation type="journal article" date="2017" name="Environ. Sci. Technol.">
        <title>Organohalide Respiration with Chlorinated Ethenes under Low pH Conditions.</title>
        <authorList>
            <person name="Yang Y."/>
            <person name="Capiro N.L."/>
            <person name="Marcet T.F."/>
            <person name="Yan J."/>
            <person name="Pennell K.D."/>
            <person name="Loffler F.E."/>
        </authorList>
    </citation>
    <scope>NUCLEOTIDE SEQUENCE [LARGE SCALE GENOMIC DNA]</scope>
    <source>
        <strain evidence="2 3">ACSDCE</strain>
    </source>
</reference>
<dbReference type="AlphaFoldDB" id="A0AA92G620"/>
<evidence type="ECO:0000313" key="2">
    <source>
        <dbReference type="EMBL" id="QNA70434.1"/>
    </source>
</evidence>
<dbReference type="EMBL" id="CP039734">
    <property type="protein sequence ID" value="QNA70434.1"/>
    <property type="molecule type" value="Genomic_DNA"/>
</dbReference>
<accession>A0AA92G620</accession>
<dbReference type="RefSeq" id="WP_191342036.1">
    <property type="nucleotide sequence ID" value="NZ_CP039734.2"/>
</dbReference>
<feature type="transmembrane region" description="Helical" evidence="1">
    <location>
        <begin position="25"/>
        <end position="46"/>
    </location>
</feature>
<dbReference type="Proteomes" id="UP000502831">
    <property type="component" value="Chromosome"/>
</dbReference>
<sequence>MNQWLTHPIEHLMHLSTQKMPYHPLLYTTIVYLFLGLVRLIISAFMKLFRKK</sequence>
<keyword evidence="1" id="KW-0812">Transmembrane</keyword>
<gene>
    <name evidence="2" type="ORF">FA584_14055</name>
</gene>
<keyword evidence="1" id="KW-0472">Membrane</keyword>
<evidence type="ECO:0000313" key="3">
    <source>
        <dbReference type="Proteomes" id="UP000502831"/>
    </source>
</evidence>
<keyword evidence="1" id="KW-1133">Transmembrane helix</keyword>
<name>A0AA92G620_9BACT</name>